<dbReference type="Proteomes" id="UP001515480">
    <property type="component" value="Unassembled WGS sequence"/>
</dbReference>
<evidence type="ECO:0000313" key="2">
    <source>
        <dbReference type="Proteomes" id="UP001515480"/>
    </source>
</evidence>
<dbReference type="EMBL" id="JBGBPQ010000002">
    <property type="protein sequence ID" value="KAL1527795.1"/>
    <property type="molecule type" value="Genomic_DNA"/>
</dbReference>
<keyword evidence="2" id="KW-1185">Reference proteome</keyword>
<proteinExistence type="predicted"/>
<comment type="caution">
    <text evidence="1">The sequence shown here is derived from an EMBL/GenBank/DDBJ whole genome shotgun (WGS) entry which is preliminary data.</text>
</comment>
<gene>
    <name evidence="1" type="ORF">AB1Y20_009178</name>
</gene>
<reference evidence="1 2" key="1">
    <citation type="journal article" date="2024" name="Science">
        <title>Giant polyketide synthase enzymes in the biosynthesis of giant marine polyether toxins.</title>
        <authorList>
            <person name="Fallon T.R."/>
            <person name="Shende V.V."/>
            <person name="Wierzbicki I.H."/>
            <person name="Pendleton A.L."/>
            <person name="Watervoot N.F."/>
            <person name="Auber R.P."/>
            <person name="Gonzalez D.J."/>
            <person name="Wisecaver J.H."/>
            <person name="Moore B.S."/>
        </authorList>
    </citation>
    <scope>NUCLEOTIDE SEQUENCE [LARGE SCALE GENOMIC DNA]</scope>
    <source>
        <strain evidence="1 2">12B1</strain>
    </source>
</reference>
<organism evidence="1 2">
    <name type="scientific">Prymnesium parvum</name>
    <name type="common">Toxic golden alga</name>
    <dbReference type="NCBI Taxonomy" id="97485"/>
    <lineage>
        <taxon>Eukaryota</taxon>
        <taxon>Haptista</taxon>
        <taxon>Haptophyta</taxon>
        <taxon>Prymnesiophyceae</taxon>
        <taxon>Prymnesiales</taxon>
        <taxon>Prymnesiaceae</taxon>
        <taxon>Prymnesium</taxon>
    </lineage>
</organism>
<evidence type="ECO:0000313" key="1">
    <source>
        <dbReference type="EMBL" id="KAL1527795.1"/>
    </source>
</evidence>
<protein>
    <submittedName>
        <fullName evidence="1">Uncharacterized protein</fullName>
    </submittedName>
</protein>
<dbReference type="AlphaFoldDB" id="A0AB34K1C7"/>
<name>A0AB34K1C7_PRYPA</name>
<accession>A0AB34K1C7</accession>
<sequence length="186" mass="19595">MPDTARATYHLGADFSAAMYHLRHAEPETWVDDLRQSQVLRELHAAREAVVTGTSIAAVETGRAVSEVPGAVTDGCSAFISNASFAASGIPRYTSQVGKSAAEGATAAANATSSAVSVGAGATTHALLVTVNTIDGTREPRIHMHTFTGSPSKIPNVLIPFQHLGTKWGLLKPHHVCCIDRDPMRP</sequence>